<comment type="catalytic activity">
    <reaction evidence="8 9">
        <text>2 superoxide + 2 H(+) = H2O2 + O2</text>
        <dbReference type="Rhea" id="RHEA:20696"/>
        <dbReference type="ChEBI" id="CHEBI:15378"/>
        <dbReference type="ChEBI" id="CHEBI:15379"/>
        <dbReference type="ChEBI" id="CHEBI:16240"/>
        <dbReference type="ChEBI" id="CHEBI:18421"/>
        <dbReference type="EC" id="1.15.1.1"/>
    </reaction>
</comment>
<dbReference type="Proteomes" id="UP000285301">
    <property type="component" value="Unassembled WGS sequence"/>
</dbReference>
<dbReference type="InterPro" id="IPR036423">
    <property type="entry name" value="SOD-like_Cu/Zn_dom_sf"/>
</dbReference>
<feature type="region of interest" description="Disordered" evidence="10">
    <location>
        <begin position="17"/>
        <end position="51"/>
    </location>
</feature>
<dbReference type="GO" id="GO:0005507">
    <property type="term" value="F:copper ion binding"/>
    <property type="evidence" value="ECO:0007669"/>
    <property type="project" value="InterPro"/>
</dbReference>
<evidence type="ECO:0000256" key="6">
    <source>
        <dbReference type="ARBA" id="ARBA00023008"/>
    </source>
</evidence>
<comment type="cofactor">
    <cofactor evidence="9">
        <name>Zn(2+)</name>
        <dbReference type="ChEBI" id="CHEBI:29105"/>
    </cofactor>
    <text evidence="9">Binds 1 zinc ion per subunit.</text>
</comment>
<organism evidence="12 13">
    <name type="scientific">Dinothrombium tinctorium</name>
    <dbReference type="NCBI Taxonomy" id="1965070"/>
    <lineage>
        <taxon>Eukaryota</taxon>
        <taxon>Metazoa</taxon>
        <taxon>Ecdysozoa</taxon>
        <taxon>Arthropoda</taxon>
        <taxon>Chelicerata</taxon>
        <taxon>Arachnida</taxon>
        <taxon>Acari</taxon>
        <taxon>Acariformes</taxon>
        <taxon>Trombidiformes</taxon>
        <taxon>Prostigmata</taxon>
        <taxon>Anystina</taxon>
        <taxon>Parasitengona</taxon>
        <taxon>Trombidioidea</taxon>
        <taxon>Trombidiidae</taxon>
        <taxon>Dinothrombium</taxon>
    </lineage>
</organism>
<keyword evidence="3 9" id="KW-0862">Zinc</keyword>
<dbReference type="OrthoDB" id="6497185at2759"/>
<evidence type="ECO:0000256" key="9">
    <source>
        <dbReference type="RuleBase" id="RU000393"/>
    </source>
</evidence>
<evidence type="ECO:0000256" key="10">
    <source>
        <dbReference type="SAM" id="MobiDB-lite"/>
    </source>
</evidence>
<evidence type="ECO:0000256" key="3">
    <source>
        <dbReference type="ARBA" id="ARBA00022833"/>
    </source>
</evidence>
<keyword evidence="13" id="KW-1185">Reference proteome</keyword>
<dbReference type="GO" id="GO:0004784">
    <property type="term" value="F:superoxide dismutase activity"/>
    <property type="evidence" value="ECO:0007669"/>
    <property type="project" value="UniProtKB-EC"/>
</dbReference>
<name>A0A443RGS8_9ACAR</name>
<accession>A0A443RGS8</accession>
<evidence type="ECO:0000256" key="5">
    <source>
        <dbReference type="ARBA" id="ARBA00023002"/>
    </source>
</evidence>
<dbReference type="SUPFAM" id="SSF49329">
    <property type="entry name" value="Cu,Zn superoxide dismutase-like"/>
    <property type="match status" value="1"/>
</dbReference>
<feature type="compositionally biased region" description="Pro residues" evidence="10">
    <location>
        <begin position="37"/>
        <end position="51"/>
    </location>
</feature>
<keyword evidence="2 9" id="KW-0479">Metal-binding</keyword>
<comment type="caution">
    <text evidence="12">The sequence shown here is derived from an EMBL/GenBank/DDBJ whole genome shotgun (WGS) entry which is preliminary data.</text>
</comment>
<evidence type="ECO:0000313" key="12">
    <source>
        <dbReference type="EMBL" id="RWS14445.1"/>
    </source>
</evidence>
<dbReference type="Pfam" id="PF00080">
    <property type="entry name" value="Sod_Cu"/>
    <property type="match status" value="1"/>
</dbReference>
<dbReference type="InterPro" id="IPR024134">
    <property type="entry name" value="SOD_Cu/Zn_/chaperone"/>
</dbReference>
<comment type="function">
    <text evidence="9">Destroys radicals which are normally produced within the cells and which are toxic to biological systems.</text>
</comment>
<proteinExistence type="inferred from homology"/>
<dbReference type="PANTHER" id="PTHR10003">
    <property type="entry name" value="SUPEROXIDE DISMUTASE CU-ZN -RELATED"/>
    <property type="match status" value="1"/>
</dbReference>
<protein>
    <recommendedName>
        <fullName evidence="9">Superoxide dismutase [Cu-Zn]</fullName>
        <ecNumber evidence="9">1.15.1.1</ecNumber>
    </recommendedName>
</protein>
<dbReference type="Gene3D" id="2.60.40.200">
    <property type="entry name" value="Superoxide dismutase, copper/zinc binding domain"/>
    <property type="match status" value="1"/>
</dbReference>
<keyword evidence="6 9" id="KW-0186">Copper</keyword>
<dbReference type="EMBL" id="NCKU01000718">
    <property type="protein sequence ID" value="RWS14445.1"/>
    <property type="molecule type" value="Genomic_DNA"/>
</dbReference>
<keyword evidence="5 9" id="KW-0560">Oxidoreductase</keyword>
<sequence length="399" mass="44441">MKLILWAIAQTFRAPPLLPPSPSDYSENNDYSSHSSAPPPPPPLPIHVPSLPYPPIYNDNRGWGHSVRTRNQRGQNNAPERIRKWWNNLWNRGNSENQSSDYQSQEFPNHNTYDRYFTPAPAPPPIHASKHERWHYEPVSGPESAASWHTVFCSHQIQEEIRNIGADIESNFVPKGIAPNSLLVQPQNHLVETLKRRSPLRLHLEEPKIPYSPTLAQLLYIRSAQNPDPIRLTRAEAILVGNRGATGVIHFEQLATGQVVILGNIIGLPPGKHGFHFHEYPVVNADCHTAGEHYNPYHNQHGGKEDAERHLGDLGNVDAGANGIAHVAMVDQLISLHGPNSVLGRSIVVHDNEDDLGRGHDRESKESGNSGGRLACGTVQLLNVHNKRIPTFNPITQES</sequence>
<feature type="domain" description="Superoxide dismutase copper/zinc binding" evidence="11">
    <location>
        <begin position="246"/>
        <end position="379"/>
    </location>
</feature>
<gene>
    <name evidence="12" type="ORF">B4U79_15503</name>
</gene>
<evidence type="ECO:0000256" key="7">
    <source>
        <dbReference type="ARBA" id="ARBA00023157"/>
    </source>
</evidence>
<dbReference type="PROSITE" id="PS00332">
    <property type="entry name" value="SOD_CU_ZN_2"/>
    <property type="match status" value="1"/>
</dbReference>
<dbReference type="EC" id="1.15.1.1" evidence="9"/>
<dbReference type="InterPro" id="IPR018152">
    <property type="entry name" value="SOD_Cu/Zn_BS"/>
</dbReference>
<dbReference type="InterPro" id="IPR001424">
    <property type="entry name" value="SOD_Cu_Zn_dom"/>
</dbReference>
<dbReference type="CDD" id="cd00305">
    <property type="entry name" value="Cu-Zn_Superoxide_Dismutase"/>
    <property type="match status" value="1"/>
</dbReference>
<comment type="cofactor">
    <cofactor evidence="9">
        <name>Cu cation</name>
        <dbReference type="ChEBI" id="CHEBI:23378"/>
    </cofactor>
    <text evidence="9">Binds 1 copper ion per subunit.</text>
</comment>
<feature type="region of interest" description="Disordered" evidence="10">
    <location>
        <begin position="352"/>
        <end position="374"/>
    </location>
</feature>
<dbReference type="AlphaFoldDB" id="A0A443RGS8"/>
<dbReference type="FunFam" id="2.60.40.200:FF:000003">
    <property type="entry name" value="Superoxide dismutase [Cu-Zn], chloroplastic"/>
    <property type="match status" value="1"/>
</dbReference>
<keyword evidence="4" id="KW-0049">Antioxidant</keyword>
<dbReference type="STRING" id="1965070.A0A443RGS8"/>
<comment type="similarity">
    <text evidence="1 9">Belongs to the Cu-Zn superoxide dismutase family.</text>
</comment>
<dbReference type="PRINTS" id="PR00068">
    <property type="entry name" value="CUZNDISMTASE"/>
</dbReference>
<evidence type="ECO:0000259" key="11">
    <source>
        <dbReference type="Pfam" id="PF00080"/>
    </source>
</evidence>
<evidence type="ECO:0000256" key="8">
    <source>
        <dbReference type="ARBA" id="ARBA00049204"/>
    </source>
</evidence>
<reference evidence="12 13" key="1">
    <citation type="journal article" date="2018" name="Gigascience">
        <title>Genomes of trombidid mites reveal novel predicted allergens and laterally-transferred genes associated with secondary metabolism.</title>
        <authorList>
            <person name="Dong X."/>
            <person name="Chaisiri K."/>
            <person name="Xia D."/>
            <person name="Armstrong S.D."/>
            <person name="Fang Y."/>
            <person name="Donnelly M.J."/>
            <person name="Kadowaki T."/>
            <person name="McGarry J.W."/>
            <person name="Darby A.C."/>
            <person name="Makepeace B.L."/>
        </authorList>
    </citation>
    <scope>NUCLEOTIDE SEQUENCE [LARGE SCALE GENOMIC DNA]</scope>
    <source>
        <strain evidence="12">UoL-WK</strain>
    </source>
</reference>
<feature type="compositionally biased region" description="Basic and acidic residues" evidence="10">
    <location>
        <begin position="352"/>
        <end position="366"/>
    </location>
</feature>
<evidence type="ECO:0000256" key="2">
    <source>
        <dbReference type="ARBA" id="ARBA00022723"/>
    </source>
</evidence>
<keyword evidence="7" id="KW-1015">Disulfide bond</keyword>
<evidence type="ECO:0000313" key="13">
    <source>
        <dbReference type="Proteomes" id="UP000285301"/>
    </source>
</evidence>
<evidence type="ECO:0000256" key="1">
    <source>
        <dbReference type="ARBA" id="ARBA00010457"/>
    </source>
</evidence>
<evidence type="ECO:0000256" key="4">
    <source>
        <dbReference type="ARBA" id="ARBA00022862"/>
    </source>
</evidence>